<dbReference type="InterPro" id="IPR005119">
    <property type="entry name" value="LysR_subst-bd"/>
</dbReference>
<evidence type="ECO:0000256" key="1">
    <source>
        <dbReference type="ARBA" id="ARBA00009437"/>
    </source>
</evidence>
<dbReference type="AlphaFoldDB" id="A0A508WYP5"/>
<dbReference type="Pfam" id="PF03466">
    <property type="entry name" value="LysR_substrate"/>
    <property type="match status" value="1"/>
</dbReference>
<dbReference type="PROSITE" id="PS50931">
    <property type="entry name" value="HTH_LYSR"/>
    <property type="match status" value="1"/>
</dbReference>
<keyword evidence="2" id="KW-0805">Transcription regulation</keyword>
<name>A0A508WYP5_9HYPH</name>
<keyword evidence="4" id="KW-0804">Transcription</keyword>
<dbReference type="InterPro" id="IPR036388">
    <property type="entry name" value="WH-like_DNA-bd_sf"/>
</dbReference>
<comment type="similarity">
    <text evidence="1">Belongs to the LysR transcriptional regulatory family.</text>
</comment>
<dbReference type="PANTHER" id="PTHR30579:SF7">
    <property type="entry name" value="HTH-TYPE TRANSCRIPTIONAL REGULATOR LRHA-RELATED"/>
    <property type="match status" value="1"/>
</dbReference>
<dbReference type="InterPro" id="IPR050176">
    <property type="entry name" value="LTTR"/>
</dbReference>
<dbReference type="PANTHER" id="PTHR30579">
    <property type="entry name" value="TRANSCRIPTIONAL REGULATOR"/>
    <property type="match status" value="1"/>
</dbReference>
<organism evidence="6">
    <name type="scientific">Sinorhizobium medicae</name>
    <dbReference type="NCBI Taxonomy" id="110321"/>
    <lineage>
        <taxon>Bacteria</taxon>
        <taxon>Pseudomonadati</taxon>
        <taxon>Pseudomonadota</taxon>
        <taxon>Alphaproteobacteria</taxon>
        <taxon>Hyphomicrobiales</taxon>
        <taxon>Rhizobiaceae</taxon>
        <taxon>Sinorhizobium/Ensifer group</taxon>
        <taxon>Sinorhizobium</taxon>
    </lineage>
</organism>
<dbReference type="InterPro" id="IPR000847">
    <property type="entry name" value="LysR_HTH_N"/>
</dbReference>
<dbReference type="EMBL" id="CABFNB010000097">
    <property type="protein sequence ID" value="VTZ61860.1"/>
    <property type="molecule type" value="Genomic_DNA"/>
</dbReference>
<evidence type="ECO:0000259" key="5">
    <source>
        <dbReference type="PROSITE" id="PS50931"/>
    </source>
</evidence>
<evidence type="ECO:0000256" key="4">
    <source>
        <dbReference type="ARBA" id="ARBA00023163"/>
    </source>
</evidence>
<feature type="domain" description="HTH lysR-type" evidence="5">
    <location>
        <begin position="16"/>
        <end position="73"/>
    </location>
</feature>
<dbReference type="OMA" id="GRRWHIS"/>
<dbReference type="FunFam" id="1.10.10.10:FF:000001">
    <property type="entry name" value="LysR family transcriptional regulator"/>
    <property type="match status" value="1"/>
</dbReference>
<dbReference type="InterPro" id="IPR036390">
    <property type="entry name" value="WH_DNA-bd_sf"/>
</dbReference>
<dbReference type="Pfam" id="PF00126">
    <property type="entry name" value="HTH_1"/>
    <property type="match status" value="1"/>
</dbReference>
<sequence>MAAIRFSYGASMVNPLDSDLLRTFLAVADTGNVTRAADIVRRTQSAVSMQIRKLEELIGSALFERHSRGVILTDEGRRLVDNARRIVTLLDDTAAAMRSPALDGSVRIGISEEYINSTLPKALGAFAAIHPGVEVTVRQDTSMSNTAALAAGEIDIAVVFEPGGRTRSEVLMVNPTVWVTCDQHGAHQRQPLPIATYTYAEGGWCDDLALRSLKARGLECRIAYVSRTSGGLIAAVLSGLAIAPLSRSSIPAGCRELTEEDGFGIIDMSNVVLRTRRENRSPTVNAMADAIRRAFRAPARLEGAEQEKEEARSTTTDGFFTIPGTY</sequence>
<protein>
    <submittedName>
        <fullName evidence="6">Transcriptional regulator, LysR family</fullName>
    </submittedName>
</protein>
<dbReference type="GO" id="GO:0003700">
    <property type="term" value="F:DNA-binding transcription factor activity"/>
    <property type="evidence" value="ECO:0007669"/>
    <property type="project" value="InterPro"/>
</dbReference>
<dbReference type="Proteomes" id="UP000507954">
    <property type="component" value="Unassembled WGS sequence"/>
</dbReference>
<reference evidence="6" key="1">
    <citation type="submission" date="2019-06" db="EMBL/GenBank/DDBJ databases">
        <authorList>
            <person name="Le Quere A."/>
            <person name="Colella S."/>
        </authorList>
    </citation>
    <scope>NUCLEOTIDE SEQUENCE</scope>
    <source>
        <strain evidence="6">EmedicaeMD41</strain>
    </source>
</reference>
<keyword evidence="3" id="KW-0238">DNA-binding</keyword>
<dbReference type="PRINTS" id="PR00039">
    <property type="entry name" value="HTHLYSR"/>
</dbReference>
<gene>
    <name evidence="6" type="ORF">EMEDMD4_310109</name>
</gene>
<evidence type="ECO:0000256" key="3">
    <source>
        <dbReference type="ARBA" id="ARBA00023125"/>
    </source>
</evidence>
<dbReference type="SUPFAM" id="SSF46785">
    <property type="entry name" value="Winged helix' DNA-binding domain"/>
    <property type="match status" value="1"/>
</dbReference>
<evidence type="ECO:0000313" key="6">
    <source>
        <dbReference type="EMBL" id="VTZ61860.1"/>
    </source>
</evidence>
<accession>A0A508WYP5</accession>
<proteinExistence type="inferred from homology"/>
<dbReference type="Gene3D" id="1.10.10.10">
    <property type="entry name" value="Winged helix-like DNA-binding domain superfamily/Winged helix DNA-binding domain"/>
    <property type="match status" value="1"/>
</dbReference>
<evidence type="ECO:0000256" key="2">
    <source>
        <dbReference type="ARBA" id="ARBA00023015"/>
    </source>
</evidence>
<dbReference type="GO" id="GO:0003677">
    <property type="term" value="F:DNA binding"/>
    <property type="evidence" value="ECO:0007669"/>
    <property type="project" value="UniProtKB-KW"/>
</dbReference>
<dbReference type="SUPFAM" id="SSF53850">
    <property type="entry name" value="Periplasmic binding protein-like II"/>
    <property type="match status" value="1"/>
</dbReference>
<dbReference type="Gene3D" id="3.40.190.10">
    <property type="entry name" value="Periplasmic binding protein-like II"/>
    <property type="match status" value="2"/>
</dbReference>